<evidence type="ECO:0000256" key="2">
    <source>
        <dbReference type="ARBA" id="ARBA00009295"/>
    </source>
</evidence>
<keyword evidence="8" id="KW-1185">Reference proteome</keyword>
<proteinExistence type="inferred from homology"/>
<feature type="transmembrane region" description="Helical" evidence="5">
    <location>
        <begin position="37"/>
        <end position="54"/>
    </location>
</feature>
<feature type="transmembrane region" description="Helical" evidence="5">
    <location>
        <begin position="66"/>
        <end position="87"/>
    </location>
</feature>
<dbReference type="CDD" id="cd03507">
    <property type="entry name" value="Delta12-FADS-like"/>
    <property type="match status" value="1"/>
</dbReference>
<feature type="transmembrane region" description="Helical" evidence="5">
    <location>
        <begin position="99"/>
        <end position="120"/>
    </location>
</feature>
<gene>
    <name evidence="7" type="primary">FAD2_5</name>
    <name evidence="7" type="ORF">Tsubulata_037329</name>
</gene>
<keyword evidence="5" id="KW-0472">Membrane</keyword>
<evidence type="ECO:0000256" key="1">
    <source>
        <dbReference type="ARBA" id="ARBA00004370"/>
    </source>
</evidence>
<comment type="subcellular location">
    <subcellularLocation>
        <location evidence="1">Membrane</location>
    </subcellularLocation>
</comment>
<dbReference type="Pfam" id="PF00487">
    <property type="entry name" value="FA_desaturase"/>
    <property type="match status" value="1"/>
</dbReference>
<protein>
    <submittedName>
        <fullName evidence="7">Delta(12)-fatty-acid desaturase</fullName>
    </submittedName>
</protein>
<sequence length="367" mass="42577">MEGNRKRVPHTKPSFTIGDLKKAIPPHCFERSLLRSLMYLVFDLSAVFLLFYSTNYINLLPYPLTYIAWPVYWFLQGCVFTGVWMIAHECGHQGFSKYNWLNDSIGLVIHSALLIPYFSWKYSHRRHHSNTASIEHDELFVPKVKSKIPGLSKYMNNPPGRAFRLFITLTIGLPLYYIFNISGREYGRFASHFDPNSPIYSDQERLQIYVSDVGVFTAIYFLTKLALANGLAWFVCVYGLPYVIHNALVVTIVYLHHTHPDLPHYDSTEWDWLRGALSTVDRDYGFFFNTVFHNITDTHVIHHLFSTLPHYHAVEATKAIKPILGEYYQVDNTPVLKALWRSISECVYVDQEEGAATQGVYWYQNKL</sequence>
<reference evidence="7" key="2">
    <citation type="journal article" date="2023" name="Plants (Basel)">
        <title>Annotation of the Turnera subulata (Passifloraceae) Draft Genome Reveals the S-Locus Evolved after the Divergence of Turneroideae from Passifloroideae in a Stepwise Manner.</title>
        <authorList>
            <person name="Henning P.M."/>
            <person name="Roalson E.H."/>
            <person name="Mir W."/>
            <person name="McCubbin A.G."/>
            <person name="Shore J.S."/>
        </authorList>
    </citation>
    <scope>NUCLEOTIDE SEQUENCE</scope>
    <source>
        <strain evidence="7">F60SS</strain>
    </source>
</reference>
<comment type="similarity">
    <text evidence="2">Belongs to the fatty acid desaturase type 1 family.</text>
</comment>
<keyword evidence="5" id="KW-0812">Transmembrane</keyword>
<feature type="transmembrane region" description="Helical" evidence="5">
    <location>
        <begin position="231"/>
        <end position="255"/>
    </location>
</feature>
<reference evidence="7" key="1">
    <citation type="submission" date="2022-02" db="EMBL/GenBank/DDBJ databases">
        <authorList>
            <person name="Henning P.M."/>
            <person name="McCubbin A.G."/>
            <person name="Shore J.S."/>
        </authorList>
    </citation>
    <scope>NUCLEOTIDE SEQUENCE</scope>
    <source>
        <strain evidence="7">F60SS</strain>
        <tissue evidence="7">Leaves</tissue>
    </source>
</reference>
<accession>A0A9Q0FQ54</accession>
<evidence type="ECO:0000313" key="8">
    <source>
        <dbReference type="Proteomes" id="UP001141552"/>
    </source>
</evidence>
<dbReference type="InterPro" id="IPR005804">
    <property type="entry name" value="FA_desaturase_dom"/>
</dbReference>
<dbReference type="Proteomes" id="UP001141552">
    <property type="component" value="Unassembled WGS sequence"/>
</dbReference>
<dbReference type="OrthoDB" id="1461976at2759"/>
<dbReference type="GO" id="GO:0006629">
    <property type="term" value="P:lipid metabolic process"/>
    <property type="evidence" value="ECO:0007669"/>
    <property type="project" value="UniProtKB-KW"/>
</dbReference>
<evidence type="ECO:0000256" key="5">
    <source>
        <dbReference type="SAM" id="Phobius"/>
    </source>
</evidence>
<keyword evidence="5" id="KW-1133">Transmembrane helix</keyword>
<evidence type="ECO:0000313" key="7">
    <source>
        <dbReference type="EMBL" id="KAJ4835699.1"/>
    </source>
</evidence>
<dbReference type="PANTHER" id="PTHR32100">
    <property type="entry name" value="OMEGA-6 FATTY ACID DESATURASE, CHLOROPLASTIC"/>
    <property type="match status" value="1"/>
</dbReference>
<dbReference type="GO" id="GO:0016020">
    <property type="term" value="C:membrane"/>
    <property type="evidence" value="ECO:0007669"/>
    <property type="project" value="UniProtKB-SubCell"/>
</dbReference>
<keyword evidence="4" id="KW-0443">Lipid metabolism</keyword>
<evidence type="ECO:0000256" key="4">
    <source>
        <dbReference type="ARBA" id="ARBA00023098"/>
    </source>
</evidence>
<feature type="transmembrane region" description="Helical" evidence="5">
    <location>
        <begin position="162"/>
        <end position="179"/>
    </location>
</feature>
<dbReference type="GO" id="GO:0016491">
    <property type="term" value="F:oxidoreductase activity"/>
    <property type="evidence" value="ECO:0007669"/>
    <property type="project" value="UniProtKB-KW"/>
</dbReference>
<evidence type="ECO:0000259" key="6">
    <source>
        <dbReference type="Pfam" id="PF00487"/>
    </source>
</evidence>
<keyword evidence="3" id="KW-0560">Oxidoreductase</keyword>
<dbReference type="EMBL" id="JAKUCV010004331">
    <property type="protein sequence ID" value="KAJ4835699.1"/>
    <property type="molecule type" value="Genomic_DNA"/>
</dbReference>
<dbReference type="InterPro" id="IPR012171">
    <property type="entry name" value="Fatty_acid_desaturase"/>
</dbReference>
<name>A0A9Q0FQ54_9ROSI</name>
<feature type="domain" description="Fatty acid desaturase" evidence="6">
    <location>
        <begin position="68"/>
        <end position="330"/>
    </location>
</feature>
<organism evidence="7 8">
    <name type="scientific">Turnera subulata</name>
    <dbReference type="NCBI Taxonomy" id="218843"/>
    <lineage>
        <taxon>Eukaryota</taxon>
        <taxon>Viridiplantae</taxon>
        <taxon>Streptophyta</taxon>
        <taxon>Embryophyta</taxon>
        <taxon>Tracheophyta</taxon>
        <taxon>Spermatophyta</taxon>
        <taxon>Magnoliopsida</taxon>
        <taxon>eudicotyledons</taxon>
        <taxon>Gunneridae</taxon>
        <taxon>Pentapetalae</taxon>
        <taxon>rosids</taxon>
        <taxon>fabids</taxon>
        <taxon>Malpighiales</taxon>
        <taxon>Passifloraceae</taxon>
        <taxon>Turnera</taxon>
    </lineage>
</organism>
<dbReference type="AlphaFoldDB" id="A0A9Q0FQ54"/>
<evidence type="ECO:0000256" key="3">
    <source>
        <dbReference type="ARBA" id="ARBA00023002"/>
    </source>
</evidence>
<comment type="caution">
    <text evidence="7">The sequence shown here is derived from an EMBL/GenBank/DDBJ whole genome shotgun (WGS) entry which is preliminary data.</text>
</comment>